<dbReference type="GO" id="GO:0140359">
    <property type="term" value="F:ABC-type transporter activity"/>
    <property type="evidence" value="ECO:0007669"/>
    <property type="project" value="InterPro"/>
</dbReference>
<sequence length="285" mass="31493">MNGLRTALKCEAFITLHTFSGKLILLAPTIVVILQFLLLRLTEAGQTARDNLLSNPSFDEVVANNAYGYYVDGLSTGLTMLGLLLVAQAAYSFSFDRDTQAARHLLVRRVSRSSLIIAKLLHLHVLGALSCLFLIVLAYLMSGFFWEFGAIVEDGFELISEEEIRNEITTGLRLALIPLPAAIAFGVFISVCAQSATQAVTTALGITLAIDIFKTMLGDFTYYIYASFQPSLIDQSYLQDVSRLVRGYSDVLIDEQVMLLNNWVPLPALLIFIAGALWLVRQKKM</sequence>
<feature type="transmembrane region" description="Helical" evidence="1">
    <location>
        <begin position="12"/>
        <end position="38"/>
    </location>
</feature>
<feature type="transmembrane region" description="Helical" evidence="1">
    <location>
        <begin position="116"/>
        <end position="140"/>
    </location>
</feature>
<dbReference type="EMBL" id="UINC01001128">
    <property type="protein sequence ID" value="SUZ71662.1"/>
    <property type="molecule type" value="Genomic_DNA"/>
</dbReference>
<organism evidence="2">
    <name type="scientific">marine metagenome</name>
    <dbReference type="NCBI Taxonomy" id="408172"/>
    <lineage>
        <taxon>unclassified sequences</taxon>
        <taxon>metagenomes</taxon>
        <taxon>ecological metagenomes</taxon>
    </lineage>
</organism>
<proteinExistence type="predicted"/>
<keyword evidence="1" id="KW-1133">Transmembrane helix</keyword>
<dbReference type="GO" id="GO:0005886">
    <property type="term" value="C:plasma membrane"/>
    <property type="evidence" value="ECO:0007669"/>
    <property type="project" value="UniProtKB-SubCell"/>
</dbReference>
<reference evidence="2" key="1">
    <citation type="submission" date="2018-05" db="EMBL/GenBank/DDBJ databases">
        <authorList>
            <person name="Lanie J.A."/>
            <person name="Ng W.-L."/>
            <person name="Kazmierczak K.M."/>
            <person name="Andrzejewski T.M."/>
            <person name="Davidsen T.M."/>
            <person name="Wayne K.J."/>
            <person name="Tettelin H."/>
            <person name="Glass J.I."/>
            <person name="Rusch D."/>
            <person name="Podicherti R."/>
            <person name="Tsui H.-C.T."/>
            <person name="Winkler M.E."/>
        </authorList>
    </citation>
    <scope>NUCLEOTIDE SEQUENCE</scope>
</reference>
<accession>A0A381PX51</accession>
<keyword evidence="1" id="KW-0812">Transmembrane</keyword>
<feature type="transmembrane region" description="Helical" evidence="1">
    <location>
        <begin position="172"/>
        <end position="191"/>
    </location>
</feature>
<evidence type="ECO:0000256" key="1">
    <source>
        <dbReference type="SAM" id="Phobius"/>
    </source>
</evidence>
<dbReference type="PANTHER" id="PTHR37305">
    <property type="entry name" value="INTEGRAL MEMBRANE PROTEIN-RELATED"/>
    <property type="match status" value="1"/>
</dbReference>
<gene>
    <name evidence="2" type="ORF">METZ01_LOCUS24516</name>
</gene>
<name>A0A381PX51_9ZZZZ</name>
<evidence type="ECO:0000313" key="2">
    <source>
        <dbReference type="EMBL" id="SUZ71662.1"/>
    </source>
</evidence>
<dbReference type="AlphaFoldDB" id="A0A381PX51"/>
<protein>
    <submittedName>
        <fullName evidence="2">Uncharacterized protein</fullName>
    </submittedName>
</protein>
<feature type="transmembrane region" description="Helical" evidence="1">
    <location>
        <begin position="74"/>
        <end position="95"/>
    </location>
</feature>
<keyword evidence="1" id="KW-0472">Membrane</keyword>
<dbReference type="PANTHER" id="PTHR37305:SF1">
    <property type="entry name" value="MEMBRANE PROTEIN"/>
    <property type="match status" value="1"/>
</dbReference>
<feature type="transmembrane region" description="Helical" evidence="1">
    <location>
        <begin position="263"/>
        <end position="280"/>
    </location>
</feature>
<feature type="transmembrane region" description="Helical" evidence="1">
    <location>
        <begin position="203"/>
        <end position="225"/>
    </location>
</feature>